<name>A0A9W4WHE9_9GLOM</name>
<accession>A0A9W4WHE9</accession>
<protein>
    <submittedName>
        <fullName evidence="2">5555_t:CDS:1</fullName>
    </submittedName>
</protein>
<keyword evidence="3" id="KW-1185">Reference proteome</keyword>
<proteinExistence type="predicted"/>
<sequence>MVENFVRKNVFLITMLNFVVDNERMRMCYNCLQKRLGELEKEQENSKEEQLEQDIANLENKSNRDELDEEHLVQKKEWLAEIKGLQNEFSEEKPQSL</sequence>
<organism evidence="2 3">
    <name type="scientific">Funneliformis geosporum</name>
    <dbReference type="NCBI Taxonomy" id="1117311"/>
    <lineage>
        <taxon>Eukaryota</taxon>
        <taxon>Fungi</taxon>
        <taxon>Fungi incertae sedis</taxon>
        <taxon>Mucoromycota</taxon>
        <taxon>Glomeromycotina</taxon>
        <taxon>Glomeromycetes</taxon>
        <taxon>Glomerales</taxon>
        <taxon>Glomeraceae</taxon>
        <taxon>Funneliformis</taxon>
    </lineage>
</organism>
<dbReference type="Proteomes" id="UP001153678">
    <property type="component" value="Unassembled WGS sequence"/>
</dbReference>
<evidence type="ECO:0000256" key="1">
    <source>
        <dbReference type="SAM" id="MobiDB-lite"/>
    </source>
</evidence>
<gene>
    <name evidence="2" type="ORF">FWILDA_LOCUS289</name>
</gene>
<dbReference type="AlphaFoldDB" id="A0A9W4WHE9"/>
<evidence type="ECO:0000313" key="3">
    <source>
        <dbReference type="Proteomes" id="UP001153678"/>
    </source>
</evidence>
<reference evidence="2" key="1">
    <citation type="submission" date="2022-08" db="EMBL/GenBank/DDBJ databases">
        <authorList>
            <person name="Kallberg Y."/>
            <person name="Tangrot J."/>
            <person name="Rosling A."/>
        </authorList>
    </citation>
    <scope>NUCLEOTIDE SEQUENCE</scope>
    <source>
        <strain evidence="2">Wild A</strain>
    </source>
</reference>
<feature type="region of interest" description="Disordered" evidence="1">
    <location>
        <begin position="42"/>
        <end position="67"/>
    </location>
</feature>
<dbReference type="EMBL" id="CAMKVN010000017">
    <property type="protein sequence ID" value="CAI2161903.1"/>
    <property type="molecule type" value="Genomic_DNA"/>
</dbReference>
<comment type="caution">
    <text evidence="2">The sequence shown here is derived from an EMBL/GenBank/DDBJ whole genome shotgun (WGS) entry which is preliminary data.</text>
</comment>
<evidence type="ECO:0000313" key="2">
    <source>
        <dbReference type="EMBL" id="CAI2161903.1"/>
    </source>
</evidence>